<proteinExistence type="predicted"/>
<feature type="domain" description="Doubled CXXCH motif" evidence="3">
    <location>
        <begin position="248"/>
        <end position="283"/>
    </location>
</feature>
<feature type="signal peptide" evidence="2">
    <location>
        <begin position="1"/>
        <end position="20"/>
    </location>
</feature>
<feature type="chain" id="PRO_5043783853" evidence="2">
    <location>
        <begin position="21"/>
        <end position="628"/>
    </location>
</feature>
<dbReference type="EMBL" id="CP121196">
    <property type="protein sequence ID" value="XBH16743.1"/>
    <property type="molecule type" value="Genomic_DNA"/>
</dbReference>
<feature type="domain" description="Doubled CXXCH motif" evidence="3">
    <location>
        <begin position="174"/>
        <end position="211"/>
    </location>
</feature>
<evidence type="ECO:0000313" key="4">
    <source>
        <dbReference type="EMBL" id="XBH16743.1"/>
    </source>
</evidence>
<dbReference type="Gene3D" id="1.10.1130.10">
    <property type="entry name" value="Flavocytochrome C3, Chain A"/>
    <property type="match status" value="2"/>
</dbReference>
<dbReference type="InterPro" id="IPR036280">
    <property type="entry name" value="Multihaem_cyt_sf"/>
</dbReference>
<gene>
    <name evidence="4" type="ORF">P8935_19480</name>
</gene>
<accession>A0AAU7DHM5</accession>
<keyword evidence="1 2" id="KW-0732">Signal</keyword>
<name>A0AAU7DHM5_9BACT</name>
<dbReference type="PANTHER" id="PTHR35038">
    <property type="entry name" value="DISSIMILATORY SULFITE REDUCTASE SIRA"/>
    <property type="match status" value="1"/>
</dbReference>
<organism evidence="4">
    <name type="scientific">Telmatobacter sp. DSM 110680</name>
    <dbReference type="NCBI Taxonomy" id="3036704"/>
    <lineage>
        <taxon>Bacteria</taxon>
        <taxon>Pseudomonadati</taxon>
        <taxon>Acidobacteriota</taxon>
        <taxon>Terriglobia</taxon>
        <taxon>Terriglobales</taxon>
        <taxon>Acidobacteriaceae</taxon>
        <taxon>Telmatobacter</taxon>
    </lineage>
</organism>
<protein>
    <submittedName>
        <fullName evidence="4">Cytochrome c3 family protein</fullName>
    </submittedName>
</protein>
<dbReference type="AlphaFoldDB" id="A0AAU7DHM5"/>
<dbReference type="SUPFAM" id="SSF48695">
    <property type="entry name" value="Multiheme cytochromes"/>
    <property type="match status" value="2"/>
</dbReference>
<dbReference type="NCBIfam" id="TIGR01905">
    <property type="entry name" value="paired_CXXCH_1"/>
    <property type="match status" value="1"/>
</dbReference>
<dbReference type="InterPro" id="IPR051829">
    <property type="entry name" value="Multiheme_Cytochr_ET"/>
</dbReference>
<dbReference type="PANTHER" id="PTHR35038:SF6">
    <property type="entry name" value="SURFACE LOCALIZED DECAHEME CYTOCHROME C LIPOPROTEIN"/>
    <property type="match status" value="1"/>
</dbReference>
<dbReference type="GO" id="GO:0016491">
    <property type="term" value="F:oxidoreductase activity"/>
    <property type="evidence" value="ECO:0007669"/>
    <property type="project" value="TreeGrafter"/>
</dbReference>
<dbReference type="RefSeq" id="WP_348261971.1">
    <property type="nucleotide sequence ID" value="NZ_CP121196.1"/>
</dbReference>
<evidence type="ECO:0000256" key="1">
    <source>
        <dbReference type="ARBA" id="ARBA00022729"/>
    </source>
</evidence>
<evidence type="ECO:0000259" key="3">
    <source>
        <dbReference type="Pfam" id="PF09699"/>
    </source>
</evidence>
<dbReference type="InterPro" id="IPR010177">
    <property type="entry name" value="Paired_CXXCH_1"/>
</dbReference>
<reference evidence="4" key="1">
    <citation type="submission" date="2023-03" db="EMBL/GenBank/DDBJ databases">
        <title>Edaphobacter sp.</title>
        <authorList>
            <person name="Huber K.J."/>
            <person name="Papendorf J."/>
            <person name="Pilke C."/>
            <person name="Bunk B."/>
            <person name="Sproeer C."/>
            <person name="Pester M."/>
        </authorList>
    </citation>
    <scope>NUCLEOTIDE SEQUENCE</scope>
    <source>
        <strain evidence="4">DSM 110680</strain>
    </source>
</reference>
<dbReference type="Pfam" id="PF09699">
    <property type="entry name" value="Paired_CXXCH_1"/>
    <property type="match status" value="2"/>
</dbReference>
<evidence type="ECO:0000256" key="2">
    <source>
        <dbReference type="SAM" id="SignalP"/>
    </source>
</evidence>
<sequence length="628" mass="65757">MRIRILLAALLLLPGISLRAQIVGDALGVHDLGPGSKSPIIGARPDACAYCHAPHSGLNSGLWNQKLTTQTYATYTSTTQKNNNTQPVLGAVSNQCLSCHDGTVAVGATVAYGQVTTRGSMYSADVFGGNLQSSHPFSVALPLKDSIDLVASLAANGTTADVTGAVKLIKGNVECTSCHDPHVQAKDLISQNFLVKDSSSGQLCLACHDPSRTMSSQVNPLADWSTSAHALSSSKISPQALLGTYTTVATDACNSCHAPHNASGSARLLRGQNEQDCIACHNGGTNVSPMPLYANVFLEYATPKVGHPFPASTNQHDAAENTLLNNNRHATCVDCHSAHGSQSVGVFPPAPLMRLSQKNAAGISAADGTSVLAPAVNQYENCLRCHGTSSGKQIQPIYGYFPMRAVSAGDPLNLIPQFAVASTSSHPVMHTRSSALAQPSLLGNMLNLDGITPGRAMGTQIFCTDCHNSDDNREFGGTGANGPHGSRFTHILERRYEFSQAAVPGQAITNLFPNPDLSVAGPYALCGKCHDLPNQIIKNSSWNHHSDHINAGVSCSTCHTAHGMGANSATISGDRLVNFDVNVVASNATMPVSYNRASNTCTLVCHSVVHNADGTVTTAGSRLSGPRK</sequence>